<dbReference type="Proteomes" id="UP000029585">
    <property type="component" value="Unassembled WGS sequence"/>
</dbReference>
<name>A0A096DJ69_FLAPL</name>
<dbReference type="Pfam" id="PF01257">
    <property type="entry name" value="2Fe-2S_thioredx"/>
    <property type="match status" value="1"/>
</dbReference>
<keyword evidence="9" id="KW-1185">Reference proteome</keyword>
<proteinExistence type="inferred from homology"/>
<comment type="cofactor">
    <cofactor evidence="7">
        <name>[2Fe-2S] cluster</name>
        <dbReference type="ChEBI" id="CHEBI:190135"/>
    </cofactor>
    <text evidence="7">Binds 1 [2Fe-2S] cluster.</text>
</comment>
<dbReference type="InterPro" id="IPR002023">
    <property type="entry name" value="NuoE-like"/>
</dbReference>
<dbReference type="PIRSF" id="PIRSF000216">
    <property type="entry name" value="NADH_DH_24kDa"/>
    <property type="match status" value="1"/>
</dbReference>
<dbReference type="GO" id="GO:0016491">
    <property type="term" value="F:oxidoreductase activity"/>
    <property type="evidence" value="ECO:0007669"/>
    <property type="project" value="InterPro"/>
</dbReference>
<feature type="binding site" evidence="7">
    <location>
        <position position="132"/>
    </location>
    <ligand>
        <name>[2Fe-2S] cluster</name>
        <dbReference type="ChEBI" id="CHEBI:190135"/>
    </ligand>
</feature>
<evidence type="ECO:0000256" key="6">
    <source>
        <dbReference type="ARBA" id="ARBA00034078"/>
    </source>
</evidence>
<dbReference type="HOGENOM" id="CLU_054362_2_1_9"/>
<dbReference type="eggNOG" id="COG1905">
    <property type="taxonomic scope" value="Bacteria"/>
</dbReference>
<dbReference type="InterPro" id="IPR028431">
    <property type="entry name" value="NADP_DH_HndA-like"/>
</dbReference>
<dbReference type="GeneID" id="63971299"/>
<dbReference type="Gene3D" id="1.10.10.1590">
    <property type="entry name" value="NADH-quinone oxidoreductase subunit E"/>
    <property type="match status" value="1"/>
</dbReference>
<feature type="binding site" evidence="7">
    <location>
        <position position="96"/>
    </location>
    <ligand>
        <name>[2Fe-2S] cluster</name>
        <dbReference type="ChEBI" id="CHEBI:190135"/>
    </ligand>
</feature>
<dbReference type="GO" id="GO:0051537">
    <property type="term" value="F:2 iron, 2 sulfur cluster binding"/>
    <property type="evidence" value="ECO:0007669"/>
    <property type="project" value="UniProtKB-KW"/>
</dbReference>
<keyword evidence="4 7" id="KW-0408">Iron</keyword>
<evidence type="ECO:0000256" key="4">
    <source>
        <dbReference type="ARBA" id="ARBA00023004"/>
    </source>
</evidence>
<dbReference type="CDD" id="cd03064">
    <property type="entry name" value="TRX_Fd_NuoE"/>
    <property type="match status" value="1"/>
</dbReference>
<feature type="binding site" evidence="7">
    <location>
        <position position="91"/>
    </location>
    <ligand>
        <name>[2Fe-2S] cluster</name>
        <dbReference type="ChEBI" id="CHEBI:190135"/>
    </ligand>
</feature>
<sequence>MKPFTQTADTLDQELADKIDGILAAHGEDPTQLVGILLDVEAAVERHYIPEAAAYYVAERLGVKPTQVYDVISFYTALHDKPRAKFTLEVCSSAPCRVKDSDTLLERLKRLLNLEVGQVTYDGRFSIEQVPCFGACDVSPAVRVNGVVYGHLDSEERILDMLQQLN</sequence>
<evidence type="ECO:0000256" key="3">
    <source>
        <dbReference type="ARBA" id="ARBA00022723"/>
    </source>
</evidence>
<dbReference type="Gene3D" id="3.40.30.10">
    <property type="entry name" value="Glutaredoxin"/>
    <property type="match status" value="1"/>
</dbReference>
<protein>
    <recommendedName>
        <fullName evidence="10">NADH-quinone oxidoreductase subunit E</fullName>
    </recommendedName>
</protein>
<keyword evidence="3 7" id="KW-0479">Metal-binding</keyword>
<comment type="cofactor">
    <cofactor evidence="6">
        <name>[2Fe-2S] cluster</name>
        <dbReference type="ChEBI" id="CHEBI:190135"/>
    </cofactor>
</comment>
<evidence type="ECO:0000313" key="8">
    <source>
        <dbReference type="EMBL" id="KGF57589.1"/>
    </source>
</evidence>
<accession>A0A096DJ69</accession>
<dbReference type="PANTHER" id="PTHR43342">
    <property type="entry name" value="NADH-QUINONE OXIDOREDUCTASE, E SUBUNIT"/>
    <property type="match status" value="1"/>
</dbReference>
<gene>
    <name evidence="8" type="ORF">HMPREF9460_00004</name>
</gene>
<dbReference type="AlphaFoldDB" id="A0A096DJ69"/>
<dbReference type="RefSeq" id="WP_007490312.1">
    <property type="nucleotide sequence ID" value="NZ_KN174161.1"/>
</dbReference>
<keyword evidence="5 7" id="KW-0411">Iron-sulfur</keyword>
<dbReference type="InterPro" id="IPR036249">
    <property type="entry name" value="Thioredoxin-like_sf"/>
</dbReference>
<keyword evidence="2 7" id="KW-0001">2Fe-2S</keyword>
<comment type="similarity">
    <text evidence="1">Belongs to the complex I 24 kDa subunit family.</text>
</comment>
<feature type="binding site" evidence="7">
    <location>
        <position position="136"/>
    </location>
    <ligand>
        <name>[2Fe-2S] cluster</name>
        <dbReference type="ChEBI" id="CHEBI:190135"/>
    </ligand>
</feature>
<dbReference type="InterPro" id="IPR042128">
    <property type="entry name" value="NuoE_dom"/>
</dbReference>
<dbReference type="EMBL" id="ADLO01000001">
    <property type="protein sequence ID" value="KGF57589.1"/>
    <property type="molecule type" value="Genomic_DNA"/>
</dbReference>
<dbReference type="PATRIC" id="fig|742738.3.peg.4"/>
<comment type="caution">
    <text evidence="8">The sequence shown here is derived from an EMBL/GenBank/DDBJ whole genome shotgun (WGS) entry which is preliminary data.</text>
</comment>
<evidence type="ECO:0000256" key="5">
    <source>
        <dbReference type="ARBA" id="ARBA00023014"/>
    </source>
</evidence>
<evidence type="ECO:0008006" key="10">
    <source>
        <dbReference type="Google" id="ProtNLM"/>
    </source>
</evidence>
<dbReference type="PANTHER" id="PTHR43342:SF1">
    <property type="entry name" value="BIFURCATING [FEFE] HYDROGENASE GAMMA SUBUNIT"/>
    <property type="match status" value="1"/>
</dbReference>
<evidence type="ECO:0000256" key="1">
    <source>
        <dbReference type="ARBA" id="ARBA00010643"/>
    </source>
</evidence>
<dbReference type="SUPFAM" id="SSF52833">
    <property type="entry name" value="Thioredoxin-like"/>
    <property type="match status" value="1"/>
</dbReference>
<reference evidence="8 9" key="1">
    <citation type="submission" date="2011-08" db="EMBL/GenBank/DDBJ databases">
        <title>The Genome Sequence of Clostridium orbiscindens 1_3_50AFAA.</title>
        <authorList>
            <consortium name="The Broad Institute Genome Sequencing Platform"/>
            <person name="Earl A."/>
            <person name="Ward D."/>
            <person name="Feldgarden M."/>
            <person name="Gevers D."/>
            <person name="Daigneault M."/>
            <person name="Strauss J."/>
            <person name="Allen-Vercoe E."/>
            <person name="Young S.K."/>
            <person name="Zeng Q."/>
            <person name="Gargeya S."/>
            <person name="Fitzgerald M."/>
            <person name="Haas B."/>
            <person name="Abouelleil A."/>
            <person name="Alvarado L."/>
            <person name="Arachchi H.M."/>
            <person name="Berlin A."/>
            <person name="Brown A."/>
            <person name="Chapman S.B."/>
            <person name="Chen Z."/>
            <person name="Dunbar C."/>
            <person name="Freedman E."/>
            <person name="Gearin G."/>
            <person name="Gellesch M."/>
            <person name="Goldberg J."/>
            <person name="Griggs A."/>
            <person name="Gujja S."/>
            <person name="Heiman D."/>
            <person name="Howarth C."/>
            <person name="Larson L."/>
            <person name="Lui A."/>
            <person name="MacDonald P.J.P."/>
            <person name="Montmayeur A."/>
            <person name="Murphy C."/>
            <person name="Neiman D."/>
            <person name="Pearson M."/>
            <person name="Priest M."/>
            <person name="Roberts A."/>
            <person name="Saif S."/>
            <person name="Shea T."/>
            <person name="Shenoy N."/>
            <person name="Sisk P."/>
            <person name="Stolte C."/>
            <person name="Sykes S."/>
            <person name="Wortman J."/>
            <person name="Nusbaum C."/>
            <person name="Birren B."/>
        </authorList>
    </citation>
    <scope>NUCLEOTIDE SEQUENCE [LARGE SCALE GENOMIC DNA]</scope>
    <source>
        <strain evidence="8 9">1_3_50AFAA</strain>
    </source>
</reference>
<organism evidence="8 9">
    <name type="scientific">Flavonifractor plautii 1_3_50AFAA</name>
    <dbReference type="NCBI Taxonomy" id="742738"/>
    <lineage>
        <taxon>Bacteria</taxon>
        <taxon>Bacillati</taxon>
        <taxon>Bacillota</taxon>
        <taxon>Clostridia</taxon>
        <taxon>Eubacteriales</taxon>
        <taxon>Oscillospiraceae</taxon>
        <taxon>Flavonifractor</taxon>
    </lineage>
</organism>
<evidence type="ECO:0000256" key="2">
    <source>
        <dbReference type="ARBA" id="ARBA00022714"/>
    </source>
</evidence>
<evidence type="ECO:0000256" key="7">
    <source>
        <dbReference type="PIRSR" id="PIRSR000216-1"/>
    </source>
</evidence>
<dbReference type="InterPro" id="IPR041921">
    <property type="entry name" value="NuoE_N"/>
</dbReference>
<dbReference type="GO" id="GO:0046872">
    <property type="term" value="F:metal ion binding"/>
    <property type="evidence" value="ECO:0007669"/>
    <property type="project" value="UniProtKB-KW"/>
</dbReference>
<evidence type="ECO:0000313" key="9">
    <source>
        <dbReference type="Proteomes" id="UP000029585"/>
    </source>
</evidence>